<dbReference type="PANTHER" id="PTHR22684:SF0">
    <property type="entry name" value="RIBOSOME QUALITY CONTROL COMPLEX SUBUNIT TCF25"/>
    <property type="match status" value="1"/>
</dbReference>
<feature type="region of interest" description="Disordered" evidence="1">
    <location>
        <begin position="19"/>
        <end position="108"/>
    </location>
</feature>
<protein>
    <submittedName>
        <fullName evidence="2">Transcription factor 25</fullName>
    </submittedName>
</protein>
<accession>F1KU24</accession>
<name>F1KU24_ASCSU</name>
<dbReference type="Pfam" id="PF04910">
    <property type="entry name" value="Tcf25"/>
    <property type="match status" value="1"/>
</dbReference>
<proteinExistence type="evidence at transcript level"/>
<dbReference type="PANTHER" id="PTHR22684">
    <property type="entry name" value="NULP1-RELATED"/>
    <property type="match status" value="1"/>
</dbReference>
<dbReference type="AlphaFoldDB" id="F1KU24"/>
<dbReference type="InterPro" id="IPR006994">
    <property type="entry name" value="TCF25/Rqc1"/>
</dbReference>
<dbReference type="EMBL" id="JI165876">
    <property type="protein sequence ID" value="ADY41378.1"/>
    <property type="molecule type" value="mRNA"/>
</dbReference>
<dbReference type="GO" id="GO:1990112">
    <property type="term" value="C:RQC complex"/>
    <property type="evidence" value="ECO:0007669"/>
    <property type="project" value="TreeGrafter"/>
</dbReference>
<feature type="compositionally biased region" description="Basic and acidic residues" evidence="1">
    <location>
        <begin position="55"/>
        <end position="75"/>
    </location>
</feature>
<evidence type="ECO:0000313" key="2">
    <source>
        <dbReference type="EMBL" id="ADY41378.1"/>
    </source>
</evidence>
<sequence length="586" mass="67168">MSAKQFRRYLEVTGRLKTEDEILRAGLSLPSDDEPEEEEPRTGNRFALLEEEDESVKNSDDEARSTKANKSDNEGTRQSPIVNEVDSKKEEKRNKKKKKRGNENWSSDTDSLMVNFMRDVAVSTDVLHDGTTEELFERDIFKVDVRLFNYENELRQILGQRPIGYTSRDHRRPPKGIIVKKKADWPKIKNVGITMELDRTEGEVKYYKFVHNAHYRQLQREFWNAANTLNEEAILAILRECHYHLDSLLVMADVMSNQDEHRTARDLIERGIFCCESLLDARFRLTDFNDRLDYDEFENRAFFLLLHRHMRILIDRGLSNAAFNVAKLLYHLDPASDPLAILLVIDTLAIRANQPHVVLQIYEALKVLRCLQQLPNFAYSIALAHFQISLKSGDRSLADEALASAIRHFPTVVLKLLDRMNVQPDAALSNNFRMGAVYHERQSEGLRLLISIYVDHSHDLWRESAVLEWCEEVTAATMSTFHVYEDEMLAWEKLYARCNGYSGTPANVRRHAVLWDLAPNPNSLLTDPVPPALSRSGYEPVPRQGPAQSSGSFFGNLIQSLVPDLDQANVGFINSNISTSENIAHK</sequence>
<evidence type="ECO:0000256" key="1">
    <source>
        <dbReference type="SAM" id="MobiDB-lite"/>
    </source>
</evidence>
<reference evidence="2" key="1">
    <citation type="journal article" date="2011" name="Genome Res.">
        <title>Deep small RNA sequencing from the nematode Ascaris reveals conservation, functional diversification, and novel developmental profiles.</title>
        <authorList>
            <person name="Wang J."/>
            <person name="Czech B."/>
            <person name="Crunk A."/>
            <person name="Wallace A."/>
            <person name="Mitreva M."/>
            <person name="Hannon G.J."/>
            <person name="Davis R.E."/>
        </authorList>
    </citation>
    <scope>NUCLEOTIDE SEQUENCE</scope>
</reference>
<organism evidence="2">
    <name type="scientific">Ascaris suum</name>
    <name type="common">Pig roundworm</name>
    <name type="synonym">Ascaris lumbricoides</name>
    <dbReference type="NCBI Taxonomy" id="6253"/>
    <lineage>
        <taxon>Eukaryota</taxon>
        <taxon>Metazoa</taxon>
        <taxon>Ecdysozoa</taxon>
        <taxon>Nematoda</taxon>
        <taxon>Chromadorea</taxon>
        <taxon>Rhabditida</taxon>
        <taxon>Spirurina</taxon>
        <taxon>Ascaridomorpha</taxon>
        <taxon>Ascaridoidea</taxon>
        <taxon>Ascarididae</taxon>
        <taxon>Ascaris</taxon>
    </lineage>
</organism>